<evidence type="ECO:0008006" key="4">
    <source>
        <dbReference type="Google" id="ProtNLM"/>
    </source>
</evidence>
<keyword evidence="1" id="KW-1133">Transmembrane helix</keyword>
<evidence type="ECO:0000313" key="2">
    <source>
        <dbReference type="EMBL" id="MBA9079854.1"/>
    </source>
</evidence>
<comment type="caution">
    <text evidence="2">The sequence shown here is derived from an EMBL/GenBank/DDBJ whole genome shotgun (WGS) entry which is preliminary data.</text>
</comment>
<reference evidence="2 3" key="1">
    <citation type="submission" date="2020-08" db="EMBL/GenBank/DDBJ databases">
        <title>Genomic Encyclopedia of Type Strains, Phase IV (KMG-IV): sequencing the most valuable type-strain genomes for metagenomic binning, comparative biology and taxonomic classification.</title>
        <authorList>
            <person name="Goeker M."/>
        </authorList>
    </citation>
    <scope>NUCLEOTIDE SEQUENCE [LARGE SCALE GENOMIC DNA]</scope>
    <source>
        <strain evidence="2 3">DSM 29854</strain>
    </source>
</reference>
<dbReference type="RefSeq" id="WP_182514578.1">
    <property type="nucleotide sequence ID" value="NZ_JACJIQ010000033.1"/>
</dbReference>
<dbReference type="AlphaFoldDB" id="A0A839GJT3"/>
<evidence type="ECO:0000313" key="3">
    <source>
        <dbReference type="Proteomes" id="UP000563094"/>
    </source>
</evidence>
<organism evidence="2 3">
    <name type="scientific">Rufibacter quisquiliarum</name>
    <dbReference type="NCBI Taxonomy" id="1549639"/>
    <lineage>
        <taxon>Bacteria</taxon>
        <taxon>Pseudomonadati</taxon>
        <taxon>Bacteroidota</taxon>
        <taxon>Cytophagia</taxon>
        <taxon>Cytophagales</taxon>
        <taxon>Hymenobacteraceae</taxon>
        <taxon>Rufibacter</taxon>
    </lineage>
</organism>
<keyword evidence="3" id="KW-1185">Reference proteome</keyword>
<dbReference type="EMBL" id="JACJIQ010000033">
    <property type="protein sequence ID" value="MBA9079854.1"/>
    <property type="molecule type" value="Genomic_DNA"/>
</dbReference>
<name>A0A839GJT3_9BACT</name>
<keyword evidence="1" id="KW-0812">Transmembrane</keyword>
<feature type="transmembrane region" description="Helical" evidence="1">
    <location>
        <begin position="13"/>
        <end position="36"/>
    </location>
</feature>
<sequence>MKKSHSEPFSRKWYWWALGSILLLVLLALVAIHLYLNPWAEKKLKAQIYQKTHGVYTLYTKSVRVSLLSGSVTIDSLHLKPNLAVWRTLDKQNPAQAAASLADLHAAKLHISGLQFIQLFQEKPQTLTLVELETPVLRLTQMKQDTSPPKPLHEKWGPPFQGLKIGRIRVQNGAVSFKEKPTQKRALYSVAGLSVQGWGVEMDSAAFQDTARAFYMREFTANARETSYYLGNGNYVVKSGAIQADSKTREATLAKLQLVPLRSAAAMSKVIGEAATRLRVQIPAVRMRQVDFHTLSRSSNVHIGAVLVQEPNVSAYKNDNYLPTKKEGKLPHDFIRQLPTGVNIRKVQVKDLYVRYDEIAANAFKPGYVTGSHINFTLTNLTNDRRLMSRKTPAILKVSGLLMGKAFLQATVRLPLLDPSGYHTMQGTIGRGNPAILNPIIEPSMFVSVKSGFLQKGSFAMELTRVSASGSLQLQYDEFQISLLNEEKEKKQSLGKKLKSLVTNKIVLKSESEKDGKAPRHGEIKFQRRRERSFLTYWKDCLANGVLSVIGAPK</sequence>
<evidence type="ECO:0000256" key="1">
    <source>
        <dbReference type="SAM" id="Phobius"/>
    </source>
</evidence>
<gene>
    <name evidence="2" type="ORF">FHS90_004595</name>
</gene>
<dbReference type="Proteomes" id="UP000563094">
    <property type="component" value="Unassembled WGS sequence"/>
</dbReference>
<keyword evidence="1" id="KW-0472">Membrane</keyword>
<accession>A0A839GJT3</accession>
<protein>
    <recommendedName>
        <fullName evidence="4">DUF748 domain-containing protein</fullName>
    </recommendedName>
</protein>
<proteinExistence type="predicted"/>